<dbReference type="VEuPathDB" id="TrichDB:TRFO_23826"/>
<dbReference type="OrthoDB" id="272072at2759"/>
<accession>A0A1J4KDT6</accession>
<evidence type="ECO:0000313" key="1">
    <source>
        <dbReference type="EMBL" id="OHT07798.1"/>
    </source>
</evidence>
<dbReference type="RefSeq" id="XP_068360934.1">
    <property type="nucleotide sequence ID" value="XM_068503393.1"/>
</dbReference>
<organism evidence="1 2">
    <name type="scientific">Tritrichomonas foetus</name>
    <dbReference type="NCBI Taxonomy" id="1144522"/>
    <lineage>
        <taxon>Eukaryota</taxon>
        <taxon>Metamonada</taxon>
        <taxon>Parabasalia</taxon>
        <taxon>Tritrichomonadida</taxon>
        <taxon>Tritrichomonadidae</taxon>
        <taxon>Tritrichomonas</taxon>
    </lineage>
</organism>
<proteinExistence type="predicted"/>
<dbReference type="AlphaFoldDB" id="A0A1J4KDT6"/>
<sequence length="920" mass="107961">MSVPGDLLDRIRTHIFLNDIQPLEWFEDFDKLRSGRVSKERFRRCFEFLKFRITEEEYDWLCQQFSDKGDVNYREFCHTIQDIFTNQELEKAPTQNLVDSSKIVAKVTGRLLDDISPDLDKLFKKMYHQIKTRGIHVRESFMDFDTHNNGRVTCSQFLRSNPFKDLNASELTLLLQRYMDPILRDVNYKRLHQDLLAYAERPQDSTITVDLTLPHHIQSFKMHPLPSNPNDVIERFATYTKKNRVRIRDFFQFHDNLNSGKITTEAFMNVLTLFGFQFSEEELHYLADKYCEINGSTAYDRWREFCTDVERAAKNELPQTRSSSLTHPRAIQAIETIRSYISKHRINILPPFQDFDRSKRGYVTELQFGRVLSMMKVPVKEEDKPLLLDIYGNQSGVDYFKFVEDVDPEHSQQRRSYRPLGTDKESIQTIYGHTPAGDDFVTSDLADQLIYESKKGLLPKLNEQNELNGLLSELQKWAYVHSVHFSDFIKDFDPLNSGECTTNQFRSGILMAGYRLTDNEYETLINNYKSTKKENYVQWRKFTDDIIQFVAPKSLEKDPLTTPLRPAELMTKTIETRTMRPKPTPQVSRILYIVNRFVVARRVSLMEQFVDKDRHNHKQVSATSFAQVMQLLGVHISKSEIDQLCTFYLDPTTNFVSYPDFVKDVISLGGIDFGENAATQLVVNPPPDYSIDIQHYVAQIPKLSADEMQWNAILPKLQSFVLKRRIRIVEFFENFDRLKHGTVTQQKFRSVVGQIELPIVEDEIQFLSKLFALERKPDLFNYRLFCNQINDVFGIKDLHRAPAVDGTCRASYLPDPSLRLTEIDQREQQEIERIITRMANFVATRRMEVRQQFDDYDKRPHRNYITKAQFKQCIGRLGLSSDERELELLCKRYKCTELDEQNYHAFCNDVESLSHWDPPF</sequence>
<evidence type="ECO:0000313" key="2">
    <source>
        <dbReference type="Proteomes" id="UP000179807"/>
    </source>
</evidence>
<dbReference type="Gene3D" id="1.10.238.10">
    <property type="entry name" value="EF-hand"/>
    <property type="match status" value="5"/>
</dbReference>
<dbReference type="Proteomes" id="UP000179807">
    <property type="component" value="Unassembled WGS sequence"/>
</dbReference>
<dbReference type="InterPro" id="IPR011992">
    <property type="entry name" value="EF-hand-dom_pair"/>
</dbReference>
<keyword evidence="2" id="KW-1185">Reference proteome</keyword>
<dbReference type="SUPFAM" id="SSF47473">
    <property type="entry name" value="EF-hand"/>
    <property type="match status" value="4"/>
</dbReference>
<reference evidence="1" key="1">
    <citation type="submission" date="2016-10" db="EMBL/GenBank/DDBJ databases">
        <authorList>
            <person name="Benchimol M."/>
            <person name="Almeida L.G."/>
            <person name="Vasconcelos A.T."/>
            <person name="Perreira-Neves A."/>
            <person name="Rosa I.A."/>
            <person name="Tasca T."/>
            <person name="Bogo M.R."/>
            <person name="de Souza W."/>
        </authorList>
    </citation>
    <scope>NUCLEOTIDE SEQUENCE [LARGE SCALE GENOMIC DNA]</scope>
    <source>
        <strain evidence="1">K</strain>
    </source>
</reference>
<protein>
    <recommendedName>
        <fullName evidence="3">EF hand family protein</fullName>
    </recommendedName>
</protein>
<comment type="caution">
    <text evidence="1">The sequence shown here is derived from an EMBL/GenBank/DDBJ whole genome shotgun (WGS) entry which is preliminary data.</text>
</comment>
<evidence type="ECO:0008006" key="3">
    <source>
        <dbReference type="Google" id="ProtNLM"/>
    </source>
</evidence>
<gene>
    <name evidence="1" type="ORF">TRFO_23826</name>
</gene>
<name>A0A1J4KDT6_9EUKA</name>
<dbReference type="PANTHER" id="PTHR20875">
    <property type="entry name" value="EF-HAND CALCIUM-BINDING DOMAIN-CONTAINING PROTEIN 6-RELATED"/>
    <property type="match status" value="1"/>
</dbReference>
<dbReference type="PANTHER" id="PTHR20875:SF0">
    <property type="entry name" value="GH12158P"/>
    <property type="match status" value="1"/>
</dbReference>
<dbReference type="InterPro" id="IPR052603">
    <property type="entry name" value="EFCB6"/>
</dbReference>
<dbReference type="EMBL" id="MLAK01000685">
    <property type="protein sequence ID" value="OHT07798.1"/>
    <property type="molecule type" value="Genomic_DNA"/>
</dbReference>
<dbReference type="GeneID" id="94838097"/>